<proteinExistence type="predicted"/>
<feature type="chain" id="PRO_5046416147" evidence="1">
    <location>
        <begin position="18"/>
        <end position="309"/>
    </location>
</feature>
<evidence type="ECO:0000313" key="2">
    <source>
        <dbReference type="EMBL" id="GGF09658.1"/>
    </source>
</evidence>
<accession>A0ABQ1U4Y9</accession>
<dbReference type="EMBL" id="BMIT01000021">
    <property type="protein sequence ID" value="GGF09658.1"/>
    <property type="molecule type" value="Genomic_DNA"/>
</dbReference>
<organism evidence="2 3">
    <name type="scientific">Pseudoalteromonas gelatinilytica</name>
    <dbReference type="NCBI Taxonomy" id="1703256"/>
    <lineage>
        <taxon>Bacteria</taxon>
        <taxon>Pseudomonadati</taxon>
        <taxon>Pseudomonadota</taxon>
        <taxon>Gammaproteobacteria</taxon>
        <taxon>Alteromonadales</taxon>
        <taxon>Pseudoalteromonadaceae</taxon>
        <taxon>Pseudoalteromonas</taxon>
    </lineage>
</organism>
<protein>
    <submittedName>
        <fullName evidence="2">Uncharacterized protein</fullName>
    </submittedName>
</protein>
<feature type="signal peptide" evidence="1">
    <location>
        <begin position="1"/>
        <end position="17"/>
    </location>
</feature>
<keyword evidence="1" id="KW-0732">Signal</keyword>
<sequence>MKVIAFLIGVFSLSCLAATDSLTCNGCSTNGMENLAAFSQQRSGSSYVVIFDFDNRQVKKYYRSLRFSSFGEPISNAVNVELSYEEQFDANLILEFRQEVILLLKNKSVAMFVSNDAETDYMGTDSSQSIAAFSRVEISNQESTSSVLKDVGGFDVKGDPYTFLSRSSFRNNAFDYYLNQDGSLFSELIDSALDAVRIPTGKDMGLYVTINFYESADKSIYNGSVKAAIDFTNDVFIIMSAKDADNNSIPLKVSDLNNEFVFKNKSNGETIFLNYINLLFDSHGGHTPNCVVTSHRTQGDQHIFTYSCK</sequence>
<comment type="caution">
    <text evidence="2">The sequence shown here is derived from an EMBL/GenBank/DDBJ whole genome shotgun (WGS) entry which is preliminary data.</text>
</comment>
<evidence type="ECO:0000313" key="3">
    <source>
        <dbReference type="Proteomes" id="UP000638462"/>
    </source>
</evidence>
<dbReference type="RefSeq" id="WP_188731051.1">
    <property type="nucleotide sequence ID" value="NZ_BMIT01000021.1"/>
</dbReference>
<gene>
    <name evidence="2" type="ORF">GCM10008027_38240</name>
</gene>
<evidence type="ECO:0000256" key="1">
    <source>
        <dbReference type="SAM" id="SignalP"/>
    </source>
</evidence>
<dbReference type="PROSITE" id="PS51257">
    <property type="entry name" value="PROKAR_LIPOPROTEIN"/>
    <property type="match status" value="1"/>
</dbReference>
<keyword evidence="3" id="KW-1185">Reference proteome</keyword>
<reference evidence="3" key="1">
    <citation type="journal article" date="2019" name="Int. J. Syst. Evol. Microbiol.">
        <title>The Global Catalogue of Microorganisms (GCM) 10K type strain sequencing project: providing services to taxonomists for standard genome sequencing and annotation.</title>
        <authorList>
            <consortium name="The Broad Institute Genomics Platform"/>
            <consortium name="The Broad Institute Genome Sequencing Center for Infectious Disease"/>
            <person name="Wu L."/>
            <person name="Ma J."/>
        </authorList>
    </citation>
    <scope>NUCLEOTIDE SEQUENCE [LARGE SCALE GENOMIC DNA]</scope>
    <source>
        <strain evidence="3">CGMCC 1.15394</strain>
    </source>
</reference>
<name>A0ABQ1U4Y9_9GAMM</name>
<dbReference type="Proteomes" id="UP000638462">
    <property type="component" value="Unassembled WGS sequence"/>
</dbReference>